<evidence type="ECO:0000256" key="4">
    <source>
        <dbReference type="ARBA" id="ARBA00022980"/>
    </source>
</evidence>
<evidence type="ECO:0000256" key="2">
    <source>
        <dbReference type="ARBA" id="ARBA00005557"/>
    </source>
</evidence>
<organism evidence="9 10">
    <name type="scientific">Paralvinella palmiformis</name>
    <dbReference type="NCBI Taxonomy" id="53620"/>
    <lineage>
        <taxon>Eukaryota</taxon>
        <taxon>Metazoa</taxon>
        <taxon>Spiralia</taxon>
        <taxon>Lophotrochozoa</taxon>
        <taxon>Annelida</taxon>
        <taxon>Polychaeta</taxon>
        <taxon>Sedentaria</taxon>
        <taxon>Canalipalpata</taxon>
        <taxon>Terebellida</taxon>
        <taxon>Terebelliformia</taxon>
        <taxon>Alvinellidae</taxon>
        <taxon>Paralvinella</taxon>
    </lineage>
</organism>
<sequence length="108" mass="12336">MGGLARALGLQLKRVDLMACTQITYSFDPFAANVKSVRQFLFALSPTKTRSTNYNCSYKIDVKSDRSSPKIHVKFVDGHEAIFKTENLSTYDIVRNFNQLCEQHSRKK</sequence>
<reference evidence="9" key="1">
    <citation type="journal article" date="2023" name="Mol. Biol. Evol.">
        <title>Third-Generation Sequencing Reveals the Adaptive Role of the Epigenome in Three Deep-Sea Polychaetes.</title>
        <authorList>
            <person name="Perez M."/>
            <person name="Aroh O."/>
            <person name="Sun Y."/>
            <person name="Lan Y."/>
            <person name="Juniper S.K."/>
            <person name="Young C.R."/>
            <person name="Angers B."/>
            <person name="Qian P.Y."/>
        </authorList>
    </citation>
    <scope>NUCLEOTIDE SEQUENCE</scope>
    <source>
        <strain evidence="9">P08H-3</strain>
    </source>
</reference>
<keyword evidence="10" id="KW-1185">Reference proteome</keyword>
<evidence type="ECO:0000313" key="10">
    <source>
        <dbReference type="Proteomes" id="UP001208570"/>
    </source>
</evidence>
<name>A0AAD9NG99_9ANNE</name>
<dbReference type="AlphaFoldDB" id="A0AAD9NG99"/>
<dbReference type="InterPro" id="IPR019716">
    <property type="entry name" value="Ribosomal_mL53"/>
</dbReference>
<dbReference type="Gene3D" id="3.40.30.10">
    <property type="entry name" value="Glutaredoxin"/>
    <property type="match status" value="1"/>
</dbReference>
<dbReference type="Pfam" id="PF10780">
    <property type="entry name" value="MRP_L53"/>
    <property type="match status" value="1"/>
</dbReference>
<dbReference type="InterPro" id="IPR052473">
    <property type="entry name" value="mtLSU_mL53"/>
</dbReference>
<comment type="subcellular location">
    <subcellularLocation>
        <location evidence="1">Mitochondrion</location>
    </subcellularLocation>
</comment>
<keyword evidence="6" id="KW-0687">Ribonucleoprotein</keyword>
<keyword evidence="3" id="KW-0809">Transit peptide</keyword>
<evidence type="ECO:0000256" key="5">
    <source>
        <dbReference type="ARBA" id="ARBA00023128"/>
    </source>
</evidence>
<dbReference type="EMBL" id="JAODUP010000031">
    <property type="protein sequence ID" value="KAK2167186.1"/>
    <property type="molecule type" value="Genomic_DNA"/>
</dbReference>
<evidence type="ECO:0000256" key="3">
    <source>
        <dbReference type="ARBA" id="ARBA00022946"/>
    </source>
</evidence>
<dbReference type="PANTHER" id="PTHR33618:SF1">
    <property type="entry name" value="LARGE RIBOSOMAL SUBUNIT PROTEIN ML53"/>
    <property type="match status" value="1"/>
</dbReference>
<keyword evidence="5" id="KW-0496">Mitochondrion</keyword>
<evidence type="ECO:0000256" key="6">
    <source>
        <dbReference type="ARBA" id="ARBA00023274"/>
    </source>
</evidence>
<evidence type="ECO:0000256" key="8">
    <source>
        <dbReference type="ARBA" id="ARBA00042721"/>
    </source>
</evidence>
<protein>
    <recommendedName>
        <fullName evidence="7">Large ribosomal subunit protein mL53</fullName>
    </recommendedName>
    <alternativeName>
        <fullName evidence="8">39S ribosomal protein L53, mitochondrial</fullName>
    </alternativeName>
</protein>
<evidence type="ECO:0000256" key="7">
    <source>
        <dbReference type="ARBA" id="ARBA00035180"/>
    </source>
</evidence>
<comment type="caution">
    <text evidence="9">The sequence shown here is derived from an EMBL/GenBank/DDBJ whole genome shotgun (WGS) entry which is preliminary data.</text>
</comment>
<proteinExistence type="inferred from homology"/>
<evidence type="ECO:0000256" key="1">
    <source>
        <dbReference type="ARBA" id="ARBA00004173"/>
    </source>
</evidence>
<gene>
    <name evidence="9" type="ORF">LSH36_31g01007</name>
</gene>
<keyword evidence="4" id="KW-0689">Ribosomal protein</keyword>
<dbReference type="PANTHER" id="PTHR33618">
    <property type="entry name" value="39S RIBOSOMAL PROTEIN L53, MITOCHONDRIAL"/>
    <property type="match status" value="1"/>
</dbReference>
<accession>A0AAD9NG99</accession>
<evidence type="ECO:0000313" key="9">
    <source>
        <dbReference type="EMBL" id="KAK2167186.1"/>
    </source>
</evidence>
<comment type="similarity">
    <text evidence="2">Belongs to the mitochondrion-specific ribosomal protein mL53 family.</text>
</comment>
<dbReference type="Proteomes" id="UP001208570">
    <property type="component" value="Unassembled WGS sequence"/>
</dbReference>
<dbReference type="GO" id="GO:0005762">
    <property type="term" value="C:mitochondrial large ribosomal subunit"/>
    <property type="evidence" value="ECO:0007669"/>
    <property type="project" value="TreeGrafter"/>
</dbReference>